<dbReference type="InterPro" id="IPR021953">
    <property type="entry name" value="DUF3570"/>
</dbReference>
<name>A0A2S2DUK3_9BACT</name>
<dbReference type="Pfam" id="PF12094">
    <property type="entry name" value="DUF3570"/>
    <property type="match status" value="1"/>
</dbReference>
<dbReference type="KEGG" id="psez:HME7025_01222"/>
<dbReference type="OrthoDB" id="5450709at2"/>
<reference evidence="2" key="1">
    <citation type="submission" date="2018-05" db="EMBL/GenBank/DDBJ databases">
        <title>Pseudarcicella sp. HME7025 Genome sequencing and assembly.</title>
        <authorList>
            <person name="Kim H."/>
            <person name="Kang H."/>
            <person name="Joh K."/>
        </authorList>
    </citation>
    <scope>NUCLEOTIDE SEQUENCE [LARGE SCALE GENOMIC DNA]</scope>
    <source>
        <strain evidence="2">HME7025</strain>
    </source>
</reference>
<sequence>MKKVILSIGLYCSFLQGARSQEYLTFNQRNATSISSSDSSSIYKKRTLKFEEANLVSGYYFQDGNNSAITGGIGTERLTDFANSFELRFSKLDRFNRLHSFTADMNIDFYSSASSDKIDPLTVSSASRKDTHIYPSLSWSVKDDVLRTTHGFSYSYSTEYDYKSHGFNAFITKLSKDKNREFSIKGGAFFDTYMAILPSELRPLTYPSGAEGDKRGIAYKPRNSYNASFSLSQVINQRLQVMAIIEPSYQEGLLSTPFHRVYFTNGNETVEKLPGTRFKLPIGLRLSYFAGDRTVIRAFYRAYVDDWGMTAHTTNLEIPYKITPFFSISPFYRFNTQTAVKYFKAYAQHEPSELFYTSDYDISSFTSQFVGMGIRLAPPGGIAGLLNWSSLEIRYGYYSRSNGMYGHSISAHIKIK</sequence>
<dbReference type="AlphaFoldDB" id="A0A2S2DUK3"/>
<accession>A0A2S2DUK3</accession>
<gene>
    <name evidence="1" type="ORF">HME7025_01222</name>
</gene>
<evidence type="ECO:0000313" key="1">
    <source>
        <dbReference type="EMBL" id="AWL09084.1"/>
    </source>
</evidence>
<evidence type="ECO:0000313" key="2">
    <source>
        <dbReference type="Proteomes" id="UP000245468"/>
    </source>
</evidence>
<dbReference type="EMBL" id="CP029346">
    <property type="protein sequence ID" value="AWL09084.1"/>
    <property type="molecule type" value="Genomic_DNA"/>
</dbReference>
<protein>
    <recommendedName>
        <fullName evidence="3">DUF3570 domain-containing protein</fullName>
    </recommendedName>
</protein>
<organism evidence="1 2">
    <name type="scientific">Aquirufa nivalisilvae</name>
    <dbReference type="NCBI Taxonomy" id="2516557"/>
    <lineage>
        <taxon>Bacteria</taxon>
        <taxon>Pseudomonadati</taxon>
        <taxon>Bacteroidota</taxon>
        <taxon>Cytophagia</taxon>
        <taxon>Cytophagales</taxon>
        <taxon>Flectobacillaceae</taxon>
        <taxon>Aquirufa</taxon>
    </lineage>
</organism>
<evidence type="ECO:0008006" key="3">
    <source>
        <dbReference type="Google" id="ProtNLM"/>
    </source>
</evidence>
<proteinExistence type="predicted"/>
<dbReference type="RefSeq" id="WP_109322789.1">
    <property type="nucleotide sequence ID" value="NZ_CP029346.1"/>
</dbReference>
<keyword evidence="2" id="KW-1185">Reference proteome</keyword>
<dbReference type="Proteomes" id="UP000245468">
    <property type="component" value="Chromosome"/>
</dbReference>